<comment type="caution">
    <text evidence="1">The sequence shown here is derived from an EMBL/GenBank/DDBJ whole genome shotgun (WGS) entry which is preliminary data.</text>
</comment>
<protein>
    <submittedName>
        <fullName evidence="1">Uncharacterized protein</fullName>
    </submittedName>
</protein>
<dbReference type="AlphaFoldDB" id="A0A5N5JED4"/>
<evidence type="ECO:0000313" key="2">
    <source>
        <dbReference type="Proteomes" id="UP000327468"/>
    </source>
</evidence>
<organism evidence="1 2">
    <name type="scientific">Pangasianodon hypophthalmus</name>
    <name type="common">Striped catfish</name>
    <name type="synonym">Helicophagus hypophthalmus</name>
    <dbReference type="NCBI Taxonomy" id="310915"/>
    <lineage>
        <taxon>Eukaryota</taxon>
        <taxon>Metazoa</taxon>
        <taxon>Chordata</taxon>
        <taxon>Craniata</taxon>
        <taxon>Vertebrata</taxon>
        <taxon>Euteleostomi</taxon>
        <taxon>Actinopterygii</taxon>
        <taxon>Neopterygii</taxon>
        <taxon>Teleostei</taxon>
        <taxon>Ostariophysi</taxon>
        <taxon>Siluriformes</taxon>
        <taxon>Pangasiidae</taxon>
        <taxon>Pangasianodon</taxon>
    </lineage>
</organism>
<dbReference type="Proteomes" id="UP000327468">
    <property type="component" value="Chromosome 29"/>
</dbReference>
<sequence length="81" mass="9462">MGPTGTPIGFLFILEQKKKGDYIRIKGPVRVRECDGPLRHFVRRCFGKTVREKRRGFELESGDFTALRASRYLAYKIKRWG</sequence>
<accession>A0A5N5JED4</accession>
<dbReference type="EMBL" id="VFJC01000030">
    <property type="protein sequence ID" value="KAB5517588.1"/>
    <property type="molecule type" value="Genomic_DNA"/>
</dbReference>
<evidence type="ECO:0000313" key="1">
    <source>
        <dbReference type="EMBL" id="KAB5517588.1"/>
    </source>
</evidence>
<reference evidence="1 2" key="1">
    <citation type="submission" date="2019-06" db="EMBL/GenBank/DDBJ databases">
        <title>A chromosome-scale genome assembly of the striped catfish, Pangasianodon hypophthalmus.</title>
        <authorList>
            <person name="Wen M."/>
            <person name="Zahm M."/>
            <person name="Roques C."/>
            <person name="Cabau C."/>
            <person name="Klopp C."/>
            <person name="Donnadieu C."/>
            <person name="Jouanno E."/>
            <person name="Avarre J.-C."/>
            <person name="Campet M."/>
            <person name="Ha T.T.T."/>
            <person name="Dugue R."/>
            <person name="Lampietro C."/>
            <person name="Louis A."/>
            <person name="Herpin A."/>
            <person name="Echchiki A."/>
            <person name="Berthelot C."/>
            <person name="Parey E."/>
            <person name="Roest-Crollius H."/>
            <person name="Braasch I."/>
            <person name="Postlethwait J."/>
            <person name="Bobe J."/>
            <person name="Montfort J."/>
            <person name="Bouchez O."/>
            <person name="Begum T."/>
            <person name="Schartl M."/>
            <person name="Guiguen Y."/>
        </authorList>
    </citation>
    <scope>NUCLEOTIDE SEQUENCE [LARGE SCALE GENOMIC DNA]</scope>
    <source>
        <strain evidence="1 2">Indonesia</strain>
        <tissue evidence="1">Blood</tissue>
    </source>
</reference>
<proteinExistence type="predicted"/>
<gene>
    <name evidence="1" type="ORF">PHYPO_G00168860</name>
</gene>
<keyword evidence="2" id="KW-1185">Reference proteome</keyword>
<name>A0A5N5JED4_PANHP</name>